<gene>
    <name evidence="2" type="ORF">ElyMa_002855200</name>
</gene>
<dbReference type="Gene3D" id="2.30.42.10">
    <property type="match status" value="1"/>
</dbReference>
<evidence type="ECO:0000313" key="3">
    <source>
        <dbReference type="Proteomes" id="UP000762676"/>
    </source>
</evidence>
<reference evidence="2 3" key="1">
    <citation type="journal article" date="2021" name="Elife">
        <title>Chloroplast acquisition without the gene transfer in kleptoplastic sea slugs, Plakobranchus ocellatus.</title>
        <authorList>
            <person name="Maeda T."/>
            <person name="Takahashi S."/>
            <person name="Yoshida T."/>
            <person name="Shimamura S."/>
            <person name="Takaki Y."/>
            <person name="Nagai Y."/>
            <person name="Toyoda A."/>
            <person name="Suzuki Y."/>
            <person name="Arimoto A."/>
            <person name="Ishii H."/>
            <person name="Satoh N."/>
            <person name="Nishiyama T."/>
            <person name="Hasebe M."/>
            <person name="Maruyama T."/>
            <person name="Minagawa J."/>
            <person name="Obokata J."/>
            <person name="Shigenobu S."/>
        </authorList>
    </citation>
    <scope>NUCLEOTIDE SEQUENCE [LARGE SCALE GENOMIC DNA]</scope>
</reference>
<dbReference type="AlphaFoldDB" id="A0AAV4HXI9"/>
<protein>
    <submittedName>
        <fullName evidence="2">Rho GTPase activating protein 23</fullName>
    </submittedName>
</protein>
<accession>A0AAV4HXI9</accession>
<organism evidence="2 3">
    <name type="scientific">Elysia marginata</name>
    <dbReference type="NCBI Taxonomy" id="1093978"/>
    <lineage>
        <taxon>Eukaryota</taxon>
        <taxon>Metazoa</taxon>
        <taxon>Spiralia</taxon>
        <taxon>Lophotrochozoa</taxon>
        <taxon>Mollusca</taxon>
        <taxon>Gastropoda</taxon>
        <taxon>Heterobranchia</taxon>
        <taxon>Euthyneura</taxon>
        <taxon>Panpulmonata</taxon>
        <taxon>Sacoglossa</taxon>
        <taxon>Placobranchoidea</taxon>
        <taxon>Plakobranchidae</taxon>
        <taxon>Elysia</taxon>
    </lineage>
</organism>
<sequence>MDSKDPRAVAADFNVPSNTFYPCPAASVNSNAFQGSVWDASSLHLDSSRPLSVGSSQPWEGPHPVVINRGPSGFGFTLRQFVVHPPQSVRDDNSDEAEGTEVSAVA</sequence>
<feature type="region of interest" description="Disordered" evidence="1">
    <location>
        <begin position="85"/>
        <end position="106"/>
    </location>
</feature>
<keyword evidence="3" id="KW-1185">Reference proteome</keyword>
<evidence type="ECO:0000256" key="1">
    <source>
        <dbReference type="SAM" id="MobiDB-lite"/>
    </source>
</evidence>
<comment type="caution">
    <text evidence="2">The sequence shown here is derived from an EMBL/GenBank/DDBJ whole genome shotgun (WGS) entry which is preliminary data.</text>
</comment>
<dbReference type="InterPro" id="IPR036034">
    <property type="entry name" value="PDZ_sf"/>
</dbReference>
<proteinExistence type="predicted"/>
<dbReference type="Proteomes" id="UP000762676">
    <property type="component" value="Unassembled WGS sequence"/>
</dbReference>
<name>A0AAV4HXI9_9GAST</name>
<dbReference type="EMBL" id="BMAT01005902">
    <property type="protein sequence ID" value="GFS02093.1"/>
    <property type="molecule type" value="Genomic_DNA"/>
</dbReference>
<evidence type="ECO:0000313" key="2">
    <source>
        <dbReference type="EMBL" id="GFS02093.1"/>
    </source>
</evidence>